<dbReference type="SUPFAM" id="SSF53756">
    <property type="entry name" value="UDP-Glycosyltransferase/glycogen phosphorylase"/>
    <property type="match status" value="1"/>
</dbReference>
<dbReference type="Pfam" id="PF13692">
    <property type="entry name" value="Glyco_trans_1_4"/>
    <property type="match status" value="1"/>
</dbReference>
<comment type="caution">
    <text evidence="2">The sequence shown here is derived from an EMBL/GenBank/DDBJ whole genome shotgun (WGS) entry which is preliminary data.</text>
</comment>
<keyword evidence="2" id="KW-0808">Transferase</keyword>
<dbReference type="InterPro" id="IPR028098">
    <property type="entry name" value="Glyco_trans_4-like_N"/>
</dbReference>
<dbReference type="CDD" id="cd03801">
    <property type="entry name" value="GT4_PimA-like"/>
    <property type="match status" value="1"/>
</dbReference>
<evidence type="ECO:0000259" key="1">
    <source>
        <dbReference type="Pfam" id="PF13439"/>
    </source>
</evidence>
<dbReference type="PANTHER" id="PTHR45947:SF3">
    <property type="entry name" value="SULFOQUINOVOSYL TRANSFERASE SQD2"/>
    <property type="match status" value="1"/>
</dbReference>
<dbReference type="EMBL" id="JABDJR010000003">
    <property type="protein sequence ID" value="NNF05155.1"/>
    <property type="molecule type" value="Genomic_DNA"/>
</dbReference>
<dbReference type="AlphaFoldDB" id="A0A7Y2E5M8"/>
<sequence>MRIAILVNSLPPRSIGGAEIQAASTAVRLAERGHEVTVFARAVPGDTAGAELKDGVTWVRTKTAPVPGLSFFAHILAFKRDWKKHGGPQSDVILAYQLVINGVLGARVSQGKIPLVSWVRSELEIESQGLKYRRLSPWVIRNSTIVLAQTKTLAEKVRGFCKEHKVPNPKVRVLPNAIALKEEPTYDNRSGLVFLGRLVSHKGVEVLLGALKRVSSSPRLRMLGDGPLRSELQAKAKGLNVTFEGAVAPKDVSKALEGARVLVSSSWTEGFPNAILEGMERGIPIVATAVGGVTDVVEDAITGYLVKAGDEEALAAKMELLLEDDDLWESMARAARATAETYSWETHLQELENVLKDAISGT</sequence>
<dbReference type="GO" id="GO:0016757">
    <property type="term" value="F:glycosyltransferase activity"/>
    <property type="evidence" value="ECO:0007669"/>
    <property type="project" value="TreeGrafter"/>
</dbReference>
<feature type="domain" description="Glycosyltransferase subfamily 4-like N-terminal" evidence="1">
    <location>
        <begin position="15"/>
        <end position="180"/>
    </location>
</feature>
<dbReference type="Gene3D" id="3.40.50.2000">
    <property type="entry name" value="Glycogen Phosphorylase B"/>
    <property type="match status" value="2"/>
</dbReference>
<protein>
    <submittedName>
        <fullName evidence="2">Glycosyltransferase family 4 protein</fullName>
    </submittedName>
</protein>
<dbReference type="InterPro" id="IPR050194">
    <property type="entry name" value="Glycosyltransferase_grp1"/>
</dbReference>
<dbReference type="PANTHER" id="PTHR45947">
    <property type="entry name" value="SULFOQUINOVOSYL TRANSFERASE SQD2"/>
    <property type="match status" value="1"/>
</dbReference>
<evidence type="ECO:0000313" key="3">
    <source>
        <dbReference type="Proteomes" id="UP000547674"/>
    </source>
</evidence>
<dbReference type="Proteomes" id="UP000547674">
    <property type="component" value="Unassembled WGS sequence"/>
</dbReference>
<accession>A0A7Y2E5M8</accession>
<gene>
    <name evidence="2" type="ORF">HKN21_00205</name>
</gene>
<name>A0A7Y2E5M8_UNCEI</name>
<reference evidence="2 3" key="1">
    <citation type="submission" date="2020-03" db="EMBL/GenBank/DDBJ databases">
        <title>Metabolic flexibility allows generalist bacteria to become dominant in a frequently disturbed ecosystem.</title>
        <authorList>
            <person name="Chen Y.-J."/>
            <person name="Leung P.M."/>
            <person name="Bay S.K."/>
            <person name="Hugenholtz P."/>
            <person name="Kessler A.J."/>
            <person name="Shelley G."/>
            <person name="Waite D.W."/>
            <person name="Cook P.L."/>
            <person name="Greening C."/>
        </authorList>
    </citation>
    <scope>NUCLEOTIDE SEQUENCE [LARGE SCALE GENOMIC DNA]</scope>
    <source>
        <strain evidence="2">SS_bin_28</strain>
    </source>
</reference>
<proteinExistence type="predicted"/>
<dbReference type="Pfam" id="PF13439">
    <property type="entry name" value="Glyco_transf_4"/>
    <property type="match status" value="1"/>
</dbReference>
<evidence type="ECO:0000313" key="2">
    <source>
        <dbReference type="EMBL" id="NNF05155.1"/>
    </source>
</evidence>
<organism evidence="2 3">
    <name type="scientific">Eiseniibacteriota bacterium</name>
    <dbReference type="NCBI Taxonomy" id="2212470"/>
    <lineage>
        <taxon>Bacteria</taxon>
        <taxon>Candidatus Eiseniibacteriota</taxon>
    </lineage>
</organism>